<evidence type="ECO:0000313" key="4">
    <source>
        <dbReference type="Proteomes" id="UP001626550"/>
    </source>
</evidence>
<keyword evidence="4" id="KW-1185">Reference proteome</keyword>
<reference evidence="3 4" key="1">
    <citation type="submission" date="2024-11" db="EMBL/GenBank/DDBJ databases">
        <title>Adaptive evolution of stress response genes in parasites aligns with host niche diversity.</title>
        <authorList>
            <person name="Hahn C."/>
            <person name="Resl P."/>
        </authorList>
    </citation>
    <scope>NUCLEOTIDE SEQUENCE [LARGE SCALE GENOMIC DNA]</scope>
    <source>
        <strain evidence="3">EGGRZ-B1_66</strain>
        <tissue evidence="3">Body</tissue>
    </source>
</reference>
<evidence type="ECO:0000313" key="3">
    <source>
        <dbReference type="EMBL" id="KAL3314950.1"/>
    </source>
</evidence>
<proteinExistence type="predicted"/>
<keyword evidence="1" id="KW-0813">Transport</keyword>
<protein>
    <recommendedName>
        <fullName evidence="2">Exocyst complex component EXOC2/Sec5 N-terminal domain-containing protein</fullName>
    </recommendedName>
</protein>
<dbReference type="AlphaFoldDB" id="A0ABD2Q5Z5"/>
<accession>A0ABD2Q5Z5</accession>
<name>A0ABD2Q5Z5_9PLAT</name>
<comment type="caution">
    <text evidence="3">The sequence shown here is derived from an EMBL/GenBank/DDBJ whole genome shotgun (WGS) entry which is preliminary data.</text>
</comment>
<gene>
    <name evidence="3" type="ORF">Ciccas_006420</name>
</gene>
<organism evidence="3 4">
    <name type="scientific">Cichlidogyrus casuarinus</name>
    <dbReference type="NCBI Taxonomy" id="1844966"/>
    <lineage>
        <taxon>Eukaryota</taxon>
        <taxon>Metazoa</taxon>
        <taxon>Spiralia</taxon>
        <taxon>Lophotrochozoa</taxon>
        <taxon>Platyhelminthes</taxon>
        <taxon>Monogenea</taxon>
        <taxon>Monopisthocotylea</taxon>
        <taxon>Dactylogyridea</taxon>
        <taxon>Ancyrocephalidae</taxon>
        <taxon>Cichlidogyrus</taxon>
    </lineage>
</organism>
<dbReference type="EMBL" id="JBJKFK010000863">
    <property type="protein sequence ID" value="KAL3314950.1"/>
    <property type="molecule type" value="Genomic_DNA"/>
</dbReference>
<dbReference type="InterPro" id="IPR039481">
    <property type="entry name" value="EXOC2/Sec5_N_dom"/>
</dbReference>
<sequence length="146" mass="16314">MTQEVTQMLCNHMRNALLDATSQKLSIGSSMRPSKQASDSEGSSSDFTGSLFNAGYSSPQLANCIREFRMCCASLPIFELPEETREQLTNLTYDLRRSALLDVLKTTRSLIQNFSQCETWQVDISDTCGAITQLVSLIFLFRLIIA</sequence>
<feature type="domain" description="Exocyst complex component EXOC2/Sec5 N-terminal" evidence="2">
    <location>
        <begin position="2"/>
        <end position="140"/>
    </location>
</feature>
<evidence type="ECO:0000259" key="2">
    <source>
        <dbReference type="Pfam" id="PF15469"/>
    </source>
</evidence>
<dbReference type="Pfam" id="PF15469">
    <property type="entry name" value="Sec5"/>
    <property type="match status" value="1"/>
</dbReference>
<evidence type="ECO:0000256" key="1">
    <source>
        <dbReference type="ARBA" id="ARBA00022448"/>
    </source>
</evidence>
<dbReference type="Proteomes" id="UP001626550">
    <property type="component" value="Unassembled WGS sequence"/>
</dbReference>